<name>A0A9Q4KP18_9BACT</name>
<comment type="caution">
    <text evidence="1">The sequence shown here is derived from an EMBL/GenBank/DDBJ whole genome shotgun (WGS) entry which is preliminary data.</text>
</comment>
<organism evidence="1 2">
    <name type="scientific">Campylobacter ureolyticus</name>
    <dbReference type="NCBI Taxonomy" id="827"/>
    <lineage>
        <taxon>Bacteria</taxon>
        <taxon>Pseudomonadati</taxon>
        <taxon>Campylobacterota</taxon>
        <taxon>Epsilonproteobacteria</taxon>
        <taxon>Campylobacterales</taxon>
        <taxon>Campylobacteraceae</taxon>
        <taxon>Campylobacter</taxon>
    </lineage>
</organism>
<dbReference type="EMBL" id="JAPXGP010000003">
    <property type="protein sequence ID" value="MCZ6161577.1"/>
    <property type="molecule type" value="Genomic_DNA"/>
</dbReference>
<accession>A0A9Q4KP18</accession>
<dbReference type="RefSeq" id="WP_244078682.1">
    <property type="nucleotide sequence ID" value="NZ_BQNW01000001.1"/>
</dbReference>
<protein>
    <submittedName>
        <fullName evidence="1">Uncharacterized protein</fullName>
    </submittedName>
</protein>
<proteinExistence type="predicted"/>
<evidence type="ECO:0000313" key="1">
    <source>
        <dbReference type="EMBL" id="MCZ6161577.1"/>
    </source>
</evidence>
<dbReference type="AlphaFoldDB" id="A0A9Q4KP18"/>
<evidence type="ECO:0000313" key="2">
    <source>
        <dbReference type="Proteomes" id="UP001075461"/>
    </source>
</evidence>
<gene>
    <name evidence="1" type="ORF">O6B92_04410</name>
</gene>
<reference evidence="1" key="1">
    <citation type="submission" date="2022-12" db="EMBL/GenBank/DDBJ databases">
        <title>Species Delineation and Comparative Genomics within the Campylobacter ureolyticus Complex.</title>
        <authorList>
            <person name="Maki J."/>
            <person name="Howard M."/>
            <person name="Connelly S."/>
            <person name="Hardy D.J."/>
            <person name="Cameron A."/>
        </authorList>
    </citation>
    <scope>NUCLEOTIDE SEQUENCE</scope>
    <source>
        <strain evidence="1">URMC_786</strain>
    </source>
</reference>
<dbReference type="Proteomes" id="UP001075461">
    <property type="component" value="Unassembled WGS sequence"/>
</dbReference>
<sequence length="90" mass="10388">MAINENAFLDELALHYLYKAESISTDRIEKVLSPNDKQLVNNVICNRKNLTSYVNNNIGYLAYDEDKKILSITAKGKKCIEDRYSEKRKS</sequence>